<name>A0A419F040_9BACT</name>
<comment type="caution">
    <text evidence="1">The sequence shown here is derived from an EMBL/GenBank/DDBJ whole genome shotgun (WGS) entry which is preliminary data.</text>
</comment>
<dbReference type="Proteomes" id="UP000285961">
    <property type="component" value="Unassembled WGS sequence"/>
</dbReference>
<evidence type="ECO:0000313" key="2">
    <source>
        <dbReference type="Proteomes" id="UP000285961"/>
    </source>
</evidence>
<proteinExistence type="predicted"/>
<sequence length="97" mass="11394">MGRRQAKHIWRVLLVKRDLYRVGDKEIPGTEYLFSGKRRKGAPYMFLENRGKRPGLSECSCLVNKDAAGKCRTVDHFLYLKRLRHFRHSIDFALMIA</sequence>
<protein>
    <submittedName>
        <fullName evidence="1">Uncharacterized protein</fullName>
    </submittedName>
</protein>
<accession>A0A419F040</accession>
<evidence type="ECO:0000313" key="1">
    <source>
        <dbReference type="EMBL" id="RJP71133.1"/>
    </source>
</evidence>
<reference evidence="1 2" key="1">
    <citation type="journal article" date="2017" name="ISME J.">
        <title>Energy and carbon metabolisms in a deep terrestrial subsurface fluid microbial community.</title>
        <authorList>
            <person name="Momper L."/>
            <person name="Jungbluth S.P."/>
            <person name="Lee M.D."/>
            <person name="Amend J.P."/>
        </authorList>
    </citation>
    <scope>NUCLEOTIDE SEQUENCE [LARGE SCALE GENOMIC DNA]</scope>
    <source>
        <strain evidence="1">SURF_17</strain>
    </source>
</reference>
<gene>
    <name evidence="1" type="ORF">C4532_08285</name>
</gene>
<dbReference type="AlphaFoldDB" id="A0A419F040"/>
<dbReference type="EMBL" id="QZKI01000062">
    <property type="protein sequence ID" value="RJP71133.1"/>
    <property type="molecule type" value="Genomic_DNA"/>
</dbReference>
<organism evidence="1 2">
    <name type="scientific">Candidatus Abyssobacteria bacterium SURF_17</name>
    <dbReference type="NCBI Taxonomy" id="2093361"/>
    <lineage>
        <taxon>Bacteria</taxon>
        <taxon>Pseudomonadati</taxon>
        <taxon>Candidatus Hydrogenedentota</taxon>
        <taxon>Candidatus Abyssobacteria</taxon>
    </lineage>
</organism>